<dbReference type="EMBL" id="JACIJM010000007">
    <property type="protein sequence ID" value="MBB5723033.1"/>
    <property type="molecule type" value="Genomic_DNA"/>
</dbReference>
<name>A0A7W9BM30_9RHOB</name>
<feature type="transmembrane region" description="Helical" evidence="1">
    <location>
        <begin position="20"/>
        <end position="40"/>
    </location>
</feature>
<proteinExistence type="predicted"/>
<dbReference type="Proteomes" id="UP000535415">
    <property type="component" value="Unassembled WGS sequence"/>
</dbReference>
<keyword evidence="1" id="KW-0812">Transmembrane</keyword>
<dbReference type="RefSeq" id="WP_183529867.1">
    <property type="nucleotide sequence ID" value="NZ_JACIJM010000007.1"/>
</dbReference>
<evidence type="ECO:0000313" key="2">
    <source>
        <dbReference type="EMBL" id="MBB5723033.1"/>
    </source>
</evidence>
<keyword evidence="1" id="KW-0472">Membrane</keyword>
<evidence type="ECO:0000256" key="1">
    <source>
        <dbReference type="SAM" id="Phobius"/>
    </source>
</evidence>
<reference evidence="2 3" key="1">
    <citation type="submission" date="2020-08" db="EMBL/GenBank/DDBJ databases">
        <title>Genomic Encyclopedia of Type Strains, Phase IV (KMG-IV): sequencing the most valuable type-strain genomes for metagenomic binning, comparative biology and taxonomic classification.</title>
        <authorList>
            <person name="Goeker M."/>
        </authorList>
    </citation>
    <scope>NUCLEOTIDE SEQUENCE [LARGE SCALE GENOMIC DNA]</scope>
    <source>
        <strain evidence="2 3">DSM 101064</strain>
    </source>
</reference>
<sequence length="70" mass="7482">MSSNDQENRKPFIHDTNGATNTWVLAVVAVLIVVGGIFLYSGDDEGIEVTPEPAPTAIEEITPTETLPAE</sequence>
<organism evidence="2 3">
    <name type="scientific">Yoonia ponticola</name>
    <dbReference type="NCBI Taxonomy" id="1524255"/>
    <lineage>
        <taxon>Bacteria</taxon>
        <taxon>Pseudomonadati</taxon>
        <taxon>Pseudomonadota</taxon>
        <taxon>Alphaproteobacteria</taxon>
        <taxon>Rhodobacterales</taxon>
        <taxon>Paracoccaceae</taxon>
        <taxon>Yoonia</taxon>
    </lineage>
</organism>
<dbReference type="AlphaFoldDB" id="A0A7W9BM30"/>
<comment type="caution">
    <text evidence="2">The sequence shown here is derived from an EMBL/GenBank/DDBJ whole genome shotgun (WGS) entry which is preliminary data.</text>
</comment>
<keyword evidence="1" id="KW-1133">Transmembrane helix</keyword>
<protein>
    <submittedName>
        <fullName evidence="2">Uncharacterized protein</fullName>
    </submittedName>
</protein>
<keyword evidence="3" id="KW-1185">Reference proteome</keyword>
<accession>A0A7W9BM30</accession>
<gene>
    <name evidence="2" type="ORF">FHS72_002669</name>
</gene>
<evidence type="ECO:0000313" key="3">
    <source>
        <dbReference type="Proteomes" id="UP000535415"/>
    </source>
</evidence>